<dbReference type="InterPro" id="IPR011335">
    <property type="entry name" value="Restrct_endonuc-II-like"/>
</dbReference>
<comment type="caution">
    <text evidence="3">The sequence shown here is derived from an EMBL/GenBank/DDBJ whole genome shotgun (WGS) entry which is preliminary data.</text>
</comment>
<evidence type="ECO:0000256" key="1">
    <source>
        <dbReference type="SAM" id="MobiDB-lite"/>
    </source>
</evidence>
<dbReference type="InterPro" id="IPR013087">
    <property type="entry name" value="Znf_C2H2_type"/>
</dbReference>
<dbReference type="Pfam" id="PF05685">
    <property type="entry name" value="Uma2"/>
    <property type="match status" value="1"/>
</dbReference>
<dbReference type="PROSITE" id="PS00028">
    <property type="entry name" value="ZINC_FINGER_C2H2_1"/>
    <property type="match status" value="1"/>
</dbReference>
<dbReference type="InterPro" id="IPR008538">
    <property type="entry name" value="Uma2"/>
</dbReference>
<dbReference type="GO" id="GO:0006302">
    <property type="term" value="P:double-strand break repair"/>
    <property type="evidence" value="ECO:0007669"/>
    <property type="project" value="UniProtKB-ARBA"/>
</dbReference>
<dbReference type="InterPro" id="IPR012296">
    <property type="entry name" value="Nuclease_put_TT1808"/>
</dbReference>
<dbReference type="STRING" id="658196.A0A397TPB0"/>
<dbReference type="AlphaFoldDB" id="A0A397TPB0"/>
<evidence type="ECO:0000259" key="2">
    <source>
        <dbReference type="PROSITE" id="PS00028"/>
    </source>
</evidence>
<dbReference type="Proteomes" id="UP000265703">
    <property type="component" value="Unassembled WGS sequence"/>
</dbReference>
<dbReference type="PANTHER" id="PTHR34107:SF4">
    <property type="entry name" value="SLL1222 PROTEIN"/>
    <property type="match status" value="1"/>
</dbReference>
<evidence type="ECO:0000313" key="3">
    <source>
        <dbReference type="EMBL" id="RIA96704.1"/>
    </source>
</evidence>
<organism evidence="3 4">
    <name type="scientific">Glomus cerebriforme</name>
    <dbReference type="NCBI Taxonomy" id="658196"/>
    <lineage>
        <taxon>Eukaryota</taxon>
        <taxon>Fungi</taxon>
        <taxon>Fungi incertae sedis</taxon>
        <taxon>Mucoromycota</taxon>
        <taxon>Glomeromycotina</taxon>
        <taxon>Glomeromycetes</taxon>
        <taxon>Glomerales</taxon>
        <taxon>Glomeraceae</taxon>
        <taxon>Glomus</taxon>
    </lineage>
</organism>
<gene>
    <name evidence="3" type="ORF">C1645_733053</name>
</gene>
<evidence type="ECO:0000313" key="4">
    <source>
        <dbReference type="Proteomes" id="UP000265703"/>
    </source>
</evidence>
<dbReference type="SUPFAM" id="SSF52980">
    <property type="entry name" value="Restriction endonuclease-like"/>
    <property type="match status" value="1"/>
</dbReference>
<dbReference type="Gene3D" id="3.90.1570.10">
    <property type="entry name" value="tt1808, chain A"/>
    <property type="match status" value="1"/>
</dbReference>
<dbReference type="PANTHER" id="PTHR34107">
    <property type="entry name" value="SLL0198 PROTEIN-RELATED"/>
    <property type="match status" value="1"/>
</dbReference>
<dbReference type="CDD" id="cd06260">
    <property type="entry name" value="DUF820-like"/>
    <property type="match status" value="1"/>
</dbReference>
<reference evidence="3 4" key="1">
    <citation type="submission" date="2018-06" db="EMBL/GenBank/DDBJ databases">
        <title>Comparative genomics reveals the genomic features of Rhizophagus irregularis, R. cerebriforme, R. diaphanum and Gigaspora rosea, and their symbiotic lifestyle signature.</title>
        <authorList>
            <person name="Morin E."/>
            <person name="San Clemente H."/>
            <person name="Chen E.C.H."/>
            <person name="De La Providencia I."/>
            <person name="Hainaut M."/>
            <person name="Kuo A."/>
            <person name="Kohler A."/>
            <person name="Murat C."/>
            <person name="Tang N."/>
            <person name="Roy S."/>
            <person name="Loubradou J."/>
            <person name="Henrissat B."/>
            <person name="Grigoriev I.V."/>
            <person name="Corradi N."/>
            <person name="Roux C."/>
            <person name="Martin F.M."/>
        </authorList>
    </citation>
    <scope>NUCLEOTIDE SEQUENCE [LARGE SCALE GENOMIC DNA]</scope>
    <source>
        <strain evidence="3 4">DAOM 227022</strain>
    </source>
</reference>
<sequence>MPKRKTSNPERGTAKKQKKSPKKEEQLDLNNLDFNHTYSLKEYELIMKHLKVHSNYELVNGKIIPVQYTPIANEAVVHEIARQLGNWNIKYQQNGLVTTSQGGFNFSNSDKQKIRAPDIAFTPMETCLSLDDNQLWSFKGQPFTPNFVVEVANLENKAIENSVDAKIKKDYFAMDTSVKLGWLIDPKNCIVWVYKRDKNDKPYRRNRGWEDLDGGDILPKFTLKLSRIENIVSQELEEEEESDDEGDKCSYCNKVLTNVHEMIKHLEKVHSQSDV</sequence>
<keyword evidence="4" id="KW-1185">Reference proteome</keyword>
<name>A0A397TPB0_9GLOM</name>
<feature type="region of interest" description="Disordered" evidence="1">
    <location>
        <begin position="1"/>
        <end position="28"/>
    </location>
</feature>
<protein>
    <recommendedName>
        <fullName evidence="2">C2H2-type domain-containing protein</fullName>
    </recommendedName>
</protein>
<proteinExistence type="predicted"/>
<accession>A0A397TPB0</accession>
<dbReference type="OrthoDB" id="88517at2759"/>
<feature type="domain" description="C2H2-type" evidence="2">
    <location>
        <begin position="249"/>
        <end position="270"/>
    </location>
</feature>
<dbReference type="EMBL" id="QKYT01000040">
    <property type="protein sequence ID" value="RIA96704.1"/>
    <property type="molecule type" value="Genomic_DNA"/>
</dbReference>